<dbReference type="STRING" id="1447875.A0A2B7Y022"/>
<dbReference type="AlphaFoldDB" id="A0A2B7Y022"/>
<sequence length="225" mass="24819">MEQPCGSSAKFAEQIPQVGLLQQPAKRKRKSQTSTGDRLEDASISTNDPGILPYYEAAKDRIAAYGSPRGHRNENLVKCLNAFLDFLPIEGANSIANDILRYEETNDELFQVFENLRTGLLVPMRAASRGPSTVTSPISRSCDALESLAKDIPSSLARQLGFREGCLKRDNYSCVVTNVMDFDQWGKLGSPPGQKRGSIEVAHIIPFSYANSPDNETFSNETTER</sequence>
<name>A0A2B7Y022_9EURO</name>
<protein>
    <recommendedName>
        <fullName evidence="4">HNH nuclease domain-containing protein</fullName>
    </recommendedName>
</protein>
<organism evidence="2 3">
    <name type="scientific">Helicocarpus griseus UAMH5409</name>
    <dbReference type="NCBI Taxonomy" id="1447875"/>
    <lineage>
        <taxon>Eukaryota</taxon>
        <taxon>Fungi</taxon>
        <taxon>Dikarya</taxon>
        <taxon>Ascomycota</taxon>
        <taxon>Pezizomycotina</taxon>
        <taxon>Eurotiomycetes</taxon>
        <taxon>Eurotiomycetidae</taxon>
        <taxon>Onygenales</taxon>
        <taxon>Ajellomycetaceae</taxon>
        <taxon>Helicocarpus</taxon>
    </lineage>
</organism>
<proteinExistence type="predicted"/>
<evidence type="ECO:0008006" key="4">
    <source>
        <dbReference type="Google" id="ProtNLM"/>
    </source>
</evidence>
<gene>
    <name evidence="2" type="ORF">AJ79_02965</name>
</gene>
<reference evidence="2 3" key="1">
    <citation type="submission" date="2017-10" db="EMBL/GenBank/DDBJ databases">
        <title>Comparative genomics in systemic dimorphic fungi from Ajellomycetaceae.</title>
        <authorList>
            <person name="Munoz J.F."/>
            <person name="Mcewen J.G."/>
            <person name="Clay O.K."/>
            <person name="Cuomo C.A."/>
        </authorList>
    </citation>
    <scope>NUCLEOTIDE SEQUENCE [LARGE SCALE GENOMIC DNA]</scope>
    <source>
        <strain evidence="2 3">UAMH5409</strain>
    </source>
</reference>
<evidence type="ECO:0000313" key="3">
    <source>
        <dbReference type="Proteomes" id="UP000223968"/>
    </source>
</evidence>
<feature type="region of interest" description="Disordered" evidence="1">
    <location>
        <begin position="1"/>
        <end position="45"/>
    </location>
</feature>
<keyword evidence="3" id="KW-1185">Reference proteome</keyword>
<dbReference type="EMBL" id="PDNB01000033">
    <property type="protein sequence ID" value="PGH14630.1"/>
    <property type="molecule type" value="Genomic_DNA"/>
</dbReference>
<dbReference type="Proteomes" id="UP000223968">
    <property type="component" value="Unassembled WGS sequence"/>
</dbReference>
<evidence type="ECO:0000256" key="1">
    <source>
        <dbReference type="SAM" id="MobiDB-lite"/>
    </source>
</evidence>
<comment type="caution">
    <text evidence="2">The sequence shown here is derived from an EMBL/GenBank/DDBJ whole genome shotgun (WGS) entry which is preliminary data.</text>
</comment>
<accession>A0A2B7Y022</accession>
<evidence type="ECO:0000313" key="2">
    <source>
        <dbReference type="EMBL" id="PGH14630.1"/>
    </source>
</evidence>
<dbReference type="OrthoDB" id="5352953at2759"/>